<protein>
    <submittedName>
        <fullName evidence="1">Uncharacterized protein</fullName>
    </submittedName>
</protein>
<sequence length="90" mass="10415">MPKYSYQLIIPPEVKINRRDVNSIKPVVVSRETHEEFAEIEKAESRAIELINDSVIRIPNLFQIVRVPDGVTLRKYSDLKALAIRAKEKK</sequence>
<reference evidence="1 2" key="1">
    <citation type="submission" date="2024-05" db="EMBL/GenBank/DDBJ databases">
        <title>Three bacterial strains, DH-69, EH-24, and ECK-19 isolated from coastal sediments.</title>
        <authorList>
            <person name="Ye Y.-Q."/>
            <person name="Du Z.-J."/>
        </authorList>
    </citation>
    <scope>NUCLEOTIDE SEQUENCE [LARGE SCALE GENOMIC DNA]</scope>
    <source>
        <strain evidence="1 2">ECK-19</strain>
    </source>
</reference>
<dbReference type="EMBL" id="JBEHZE010000001">
    <property type="protein sequence ID" value="MEX6632549.1"/>
    <property type="molecule type" value="Genomic_DNA"/>
</dbReference>
<dbReference type="Proteomes" id="UP001560685">
    <property type="component" value="Unassembled WGS sequence"/>
</dbReference>
<proteinExistence type="predicted"/>
<dbReference type="RefSeq" id="WP_369312472.1">
    <property type="nucleotide sequence ID" value="NZ_JBEHZE010000001.1"/>
</dbReference>
<evidence type="ECO:0000313" key="1">
    <source>
        <dbReference type="EMBL" id="MEX6632549.1"/>
    </source>
</evidence>
<comment type="caution">
    <text evidence="1">The sequence shown here is derived from an EMBL/GenBank/DDBJ whole genome shotgun (WGS) entry which is preliminary data.</text>
</comment>
<name>A0ABV3Z3E4_9PROT</name>
<evidence type="ECO:0000313" key="2">
    <source>
        <dbReference type="Proteomes" id="UP001560685"/>
    </source>
</evidence>
<accession>A0ABV3Z3E4</accession>
<gene>
    <name evidence="1" type="ORF">ABFZ84_03220</name>
</gene>
<keyword evidence="2" id="KW-1185">Reference proteome</keyword>
<organism evidence="1 2">
    <name type="scientific">Hyphococcus lacteus</name>
    <dbReference type="NCBI Taxonomy" id="3143536"/>
    <lineage>
        <taxon>Bacteria</taxon>
        <taxon>Pseudomonadati</taxon>
        <taxon>Pseudomonadota</taxon>
        <taxon>Alphaproteobacteria</taxon>
        <taxon>Parvularculales</taxon>
        <taxon>Parvularculaceae</taxon>
        <taxon>Hyphococcus</taxon>
    </lineage>
</organism>